<name>A0A485KM77_9STRA</name>
<evidence type="ECO:0000313" key="2">
    <source>
        <dbReference type="EMBL" id="KAF0700317.1"/>
    </source>
</evidence>
<feature type="signal peptide" evidence="1">
    <location>
        <begin position="1"/>
        <end position="19"/>
    </location>
</feature>
<evidence type="ECO:0000313" key="3">
    <source>
        <dbReference type="EMBL" id="VFT86014.1"/>
    </source>
</evidence>
<evidence type="ECO:0000256" key="1">
    <source>
        <dbReference type="SAM" id="SignalP"/>
    </source>
</evidence>
<protein>
    <submittedName>
        <fullName evidence="3">Aste57867_9130 protein</fullName>
    </submittedName>
</protein>
<reference evidence="2" key="2">
    <citation type="submission" date="2019-06" db="EMBL/GenBank/DDBJ databases">
        <title>Genomics analysis of Aphanomyces spp. identifies a new class of oomycete effector associated with host adaptation.</title>
        <authorList>
            <person name="Gaulin E."/>
        </authorList>
    </citation>
    <scope>NUCLEOTIDE SEQUENCE</scope>
    <source>
        <strain evidence="2">CBS 578.67</strain>
    </source>
</reference>
<gene>
    <name evidence="3" type="primary">Aste57867_9130</name>
    <name evidence="2" type="ORF">As57867_009094</name>
    <name evidence="3" type="ORF">ASTE57867_9130</name>
</gene>
<dbReference type="EMBL" id="CAADRA010005149">
    <property type="protein sequence ID" value="VFT86014.1"/>
    <property type="molecule type" value="Genomic_DNA"/>
</dbReference>
<keyword evidence="4" id="KW-1185">Reference proteome</keyword>
<dbReference type="GO" id="GO:0008081">
    <property type="term" value="F:phosphoric diester hydrolase activity"/>
    <property type="evidence" value="ECO:0007669"/>
    <property type="project" value="InterPro"/>
</dbReference>
<dbReference type="CDD" id="cd08557">
    <property type="entry name" value="PI-PLCc_bacteria_like"/>
    <property type="match status" value="1"/>
</dbReference>
<keyword evidence="1" id="KW-0732">Signal</keyword>
<dbReference type="OrthoDB" id="66573at2759"/>
<dbReference type="Proteomes" id="UP000332933">
    <property type="component" value="Unassembled WGS sequence"/>
</dbReference>
<dbReference type="InterPro" id="IPR051057">
    <property type="entry name" value="PI-PLC_domain"/>
</dbReference>
<dbReference type="SUPFAM" id="SSF51695">
    <property type="entry name" value="PLC-like phosphodiesterases"/>
    <property type="match status" value="1"/>
</dbReference>
<dbReference type="PROSITE" id="PS50007">
    <property type="entry name" value="PIPLC_X_DOMAIN"/>
    <property type="match status" value="1"/>
</dbReference>
<dbReference type="AlphaFoldDB" id="A0A485KM77"/>
<dbReference type="PANTHER" id="PTHR13593:SF140">
    <property type="entry name" value="PLC-LIKE PHOSPHODIESTERASE"/>
    <property type="match status" value="1"/>
</dbReference>
<accession>A0A485KM77</accession>
<proteinExistence type="predicted"/>
<dbReference type="Gene3D" id="3.20.20.190">
    <property type="entry name" value="Phosphatidylinositol (PI) phosphodiesterase"/>
    <property type="match status" value="1"/>
</dbReference>
<organism evidence="3 4">
    <name type="scientific">Aphanomyces stellatus</name>
    <dbReference type="NCBI Taxonomy" id="120398"/>
    <lineage>
        <taxon>Eukaryota</taxon>
        <taxon>Sar</taxon>
        <taxon>Stramenopiles</taxon>
        <taxon>Oomycota</taxon>
        <taxon>Saprolegniomycetes</taxon>
        <taxon>Saprolegniales</taxon>
        <taxon>Verrucalvaceae</taxon>
        <taxon>Aphanomyces</taxon>
    </lineage>
</organism>
<dbReference type="GO" id="GO:0006629">
    <property type="term" value="P:lipid metabolic process"/>
    <property type="evidence" value="ECO:0007669"/>
    <property type="project" value="InterPro"/>
</dbReference>
<reference evidence="3 4" key="1">
    <citation type="submission" date="2019-03" db="EMBL/GenBank/DDBJ databases">
        <authorList>
            <person name="Gaulin E."/>
            <person name="Dumas B."/>
        </authorList>
    </citation>
    <scope>NUCLEOTIDE SEQUENCE [LARGE SCALE GENOMIC DNA]</scope>
    <source>
        <strain evidence="3">CBS 568.67</strain>
    </source>
</reference>
<dbReference type="InterPro" id="IPR017946">
    <property type="entry name" value="PLC-like_Pdiesterase_TIM-brl"/>
</dbReference>
<dbReference type="Pfam" id="PF26146">
    <property type="entry name" value="PI-PLC_X"/>
    <property type="match status" value="1"/>
</dbReference>
<evidence type="ECO:0000313" key="4">
    <source>
        <dbReference type="Proteomes" id="UP000332933"/>
    </source>
</evidence>
<dbReference type="PANTHER" id="PTHR13593">
    <property type="match status" value="1"/>
</dbReference>
<sequence>MKAATVLFLLHAAVTATSSIFNAPDALLFSANDKDYDVPLPGYDRAADPDILPDDATLTIPNEAPFLPEVNGCNGYVKYCNKRLSQVLWMGAHNSLTDVGFAVQRNQFVDGPRLLDAGVRYFDIDTCAYMKHGQRVSPMVCHGDVWWRTLVYQPTHDGLRLIRAWMESHPREVIFLNFGDIDDFTALNDHGEATSTDRLRQELVPVLRSVFQDMVVLRNDPSDNATHADTATLQDLITANRRVVVTIGKGRSESSLYWSQDDLVCNGEWYPTSLQLDWTKFNYDWKPVYNYIDEHMRAPCQHTQVINKLEFEFHTALGGTIDSNHVGQALASYMQDLEANNGRANAPPYFPFNMVLTDHSDKWAGYYPQWHATHLRFLGD</sequence>
<feature type="chain" id="PRO_5036116117" evidence="1">
    <location>
        <begin position="20"/>
        <end position="380"/>
    </location>
</feature>
<dbReference type="EMBL" id="VJMH01005128">
    <property type="protein sequence ID" value="KAF0700317.1"/>
    <property type="molecule type" value="Genomic_DNA"/>
</dbReference>